<organism evidence="1 2">
    <name type="scientific">Edaphochlamys debaryana</name>
    <dbReference type="NCBI Taxonomy" id="47281"/>
    <lineage>
        <taxon>Eukaryota</taxon>
        <taxon>Viridiplantae</taxon>
        <taxon>Chlorophyta</taxon>
        <taxon>core chlorophytes</taxon>
        <taxon>Chlorophyceae</taxon>
        <taxon>CS clade</taxon>
        <taxon>Chlamydomonadales</taxon>
        <taxon>Chlamydomonadales incertae sedis</taxon>
        <taxon>Edaphochlamys</taxon>
    </lineage>
</organism>
<dbReference type="EMBL" id="JAEHOE010000059">
    <property type="protein sequence ID" value="KAG2490761.1"/>
    <property type="molecule type" value="Genomic_DNA"/>
</dbReference>
<dbReference type="OrthoDB" id="555708at2759"/>
<protein>
    <submittedName>
        <fullName evidence="1">Uncharacterized protein</fullName>
    </submittedName>
</protein>
<accession>A0A835XYI5</accession>
<evidence type="ECO:0000313" key="2">
    <source>
        <dbReference type="Proteomes" id="UP000612055"/>
    </source>
</evidence>
<evidence type="ECO:0000313" key="1">
    <source>
        <dbReference type="EMBL" id="KAG2490761.1"/>
    </source>
</evidence>
<dbReference type="AlphaFoldDB" id="A0A835XYI5"/>
<dbReference type="Proteomes" id="UP000612055">
    <property type="component" value="Unassembled WGS sequence"/>
</dbReference>
<keyword evidence="2" id="KW-1185">Reference proteome</keyword>
<name>A0A835XYI5_9CHLO</name>
<proteinExistence type="predicted"/>
<gene>
    <name evidence="1" type="ORF">HYH03_010914</name>
</gene>
<reference evidence="1" key="1">
    <citation type="journal article" date="2020" name="bioRxiv">
        <title>Comparative genomics of Chlamydomonas.</title>
        <authorList>
            <person name="Craig R.J."/>
            <person name="Hasan A.R."/>
            <person name="Ness R.W."/>
            <person name="Keightley P.D."/>
        </authorList>
    </citation>
    <scope>NUCLEOTIDE SEQUENCE</scope>
    <source>
        <strain evidence="1">CCAP 11/70</strain>
    </source>
</reference>
<sequence>MNLNVAGSKPLQTVIDAVTRGSLEAHVVVGDGPLSVVLEHAQQGYPLQLLKLKSECKVYQCNKCGARLVASPAKEGPNTSWRLELSRSHAGGCGGNKPLAVTLAKPRPEGGPPLAAKPWSHESAYTSSRGERFTFNLQRPVRGVRLVGGDVGTPLWEESAEQGVGPLPDFLTDLTRRSAAAGLQRRLGVELGPDCLVLVGSLAAVQQRGAGVQGEAYDKLLPQLRDISGFNALFVATRPSKTPLSKPGLLSGQECNVLAAVAQVADHEKAKVIKRLHHEVYKFPGRRKSTQHSTKRGAEFDMVGNVLIECNHNSCSPGYKSMVDQRHGNEKEGVPASGLLPSAKTPLEKTVHELCSRVWEVVVEKFPFMAKYREEFMTELGRKLTLGSSAAIAVSFSENTMVELHLDTKDGPWSIIPWLHYGDGDIIGGPFCMPDLMARFIPMDLTILIIAGTLIVHGTAAPTAIIPAKGGPLPYRLGALSPRPFFARNAGHAPVAVLGQGLGFSVAE</sequence>
<comment type="caution">
    <text evidence="1">The sequence shown here is derived from an EMBL/GenBank/DDBJ whole genome shotgun (WGS) entry which is preliminary data.</text>
</comment>